<reference evidence="1" key="2">
    <citation type="submission" date="2020-06" db="EMBL/GenBank/DDBJ databases">
        <title>Helianthus annuus Genome sequencing and assembly Release 2.</title>
        <authorList>
            <person name="Gouzy J."/>
            <person name="Langlade N."/>
            <person name="Munos S."/>
        </authorList>
    </citation>
    <scope>NUCLEOTIDE SEQUENCE</scope>
    <source>
        <tissue evidence="1">Leaves</tissue>
    </source>
</reference>
<evidence type="ECO:0000313" key="2">
    <source>
        <dbReference type="Proteomes" id="UP000215914"/>
    </source>
</evidence>
<dbReference type="Gramene" id="mRNA:HanXRQr2_Chr15g0673101">
    <property type="protein sequence ID" value="mRNA:HanXRQr2_Chr15g0673101"/>
    <property type="gene ID" value="HanXRQr2_Chr15g0673101"/>
</dbReference>
<dbReference type="EMBL" id="MNCJ02000330">
    <property type="protein sequence ID" value="KAF5762813.1"/>
    <property type="molecule type" value="Genomic_DNA"/>
</dbReference>
<proteinExistence type="predicted"/>
<organism evidence="1 2">
    <name type="scientific">Helianthus annuus</name>
    <name type="common">Common sunflower</name>
    <dbReference type="NCBI Taxonomy" id="4232"/>
    <lineage>
        <taxon>Eukaryota</taxon>
        <taxon>Viridiplantae</taxon>
        <taxon>Streptophyta</taxon>
        <taxon>Embryophyta</taxon>
        <taxon>Tracheophyta</taxon>
        <taxon>Spermatophyta</taxon>
        <taxon>Magnoliopsida</taxon>
        <taxon>eudicotyledons</taxon>
        <taxon>Gunneridae</taxon>
        <taxon>Pentapetalae</taxon>
        <taxon>asterids</taxon>
        <taxon>campanulids</taxon>
        <taxon>Asterales</taxon>
        <taxon>Asteraceae</taxon>
        <taxon>Asteroideae</taxon>
        <taxon>Heliantheae alliance</taxon>
        <taxon>Heliantheae</taxon>
        <taxon>Helianthus</taxon>
    </lineage>
</organism>
<sequence>MILGNVLGLFCCIHINSRGSRNKGGSYMNLTQNIYICVCITGKFLGFY</sequence>
<comment type="caution">
    <text evidence="1">The sequence shown here is derived from an EMBL/GenBank/DDBJ whole genome shotgun (WGS) entry which is preliminary data.</text>
</comment>
<name>A0A9K3DXL3_HELAN</name>
<evidence type="ECO:0000313" key="1">
    <source>
        <dbReference type="EMBL" id="KAF5762813.1"/>
    </source>
</evidence>
<reference evidence="1" key="1">
    <citation type="journal article" date="2017" name="Nature">
        <title>The sunflower genome provides insights into oil metabolism, flowering and Asterid evolution.</title>
        <authorList>
            <person name="Badouin H."/>
            <person name="Gouzy J."/>
            <person name="Grassa C.J."/>
            <person name="Murat F."/>
            <person name="Staton S.E."/>
            <person name="Cottret L."/>
            <person name="Lelandais-Briere C."/>
            <person name="Owens G.L."/>
            <person name="Carrere S."/>
            <person name="Mayjonade B."/>
            <person name="Legrand L."/>
            <person name="Gill N."/>
            <person name="Kane N.C."/>
            <person name="Bowers J.E."/>
            <person name="Hubner S."/>
            <person name="Bellec A."/>
            <person name="Berard A."/>
            <person name="Berges H."/>
            <person name="Blanchet N."/>
            <person name="Boniface M.C."/>
            <person name="Brunel D."/>
            <person name="Catrice O."/>
            <person name="Chaidir N."/>
            <person name="Claudel C."/>
            <person name="Donnadieu C."/>
            <person name="Faraut T."/>
            <person name="Fievet G."/>
            <person name="Helmstetter N."/>
            <person name="King M."/>
            <person name="Knapp S.J."/>
            <person name="Lai Z."/>
            <person name="Le Paslier M.C."/>
            <person name="Lippi Y."/>
            <person name="Lorenzon L."/>
            <person name="Mandel J.R."/>
            <person name="Marage G."/>
            <person name="Marchand G."/>
            <person name="Marquand E."/>
            <person name="Bret-Mestries E."/>
            <person name="Morien E."/>
            <person name="Nambeesan S."/>
            <person name="Nguyen T."/>
            <person name="Pegot-Espagnet P."/>
            <person name="Pouilly N."/>
            <person name="Raftis F."/>
            <person name="Sallet E."/>
            <person name="Schiex T."/>
            <person name="Thomas J."/>
            <person name="Vandecasteele C."/>
            <person name="Vares D."/>
            <person name="Vear F."/>
            <person name="Vautrin S."/>
            <person name="Crespi M."/>
            <person name="Mangin B."/>
            <person name="Burke J.M."/>
            <person name="Salse J."/>
            <person name="Munos S."/>
            <person name="Vincourt P."/>
            <person name="Rieseberg L.H."/>
            <person name="Langlade N.B."/>
        </authorList>
    </citation>
    <scope>NUCLEOTIDE SEQUENCE</scope>
    <source>
        <tissue evidence="1">Leaves</tissue>
    </source>
</reference>
<protein>
    <submittedName>
        <fullName evidence="1">Uncharacterized protein</fullName>
    </submittedName>
</protein>
<accession>A0A9K3DXL3</accession>
<dbReference type="AlphaFoldDB" id="A0A9K3DXL3"/>
<gene>
    <name evidence="1" type="ORF">HanXRQr2_Chr15g0673101</name>
</gene>
<dbReference type="Proteomes" id="UP000215914">
    <property type="component" value="Unassembled WGS sequence"/>
</dbReference>
<keyword evidence="2" id="KW-1185">Reference proteome</keyword>